<dbReference type="GO" id="GO:0006952">
    <property type="term" value="P:defense response"/>
    <property type="evidence" value="ECO:0000318"/>
    <property type="project" value="GO_Central"/>
</dbReference>
<dbReference type="Proteomes" id="UP000030748">
    <property type="component" value="Unassembled WGS sequence"/>
</dbReference>
<dbReference type="AlphaFoldDB" id="A0A022QIF1"/>
<sequence>MAASSALLLFALLFFPYLLGSHAGVTFTLKNYCGKTLWPAIVGKPPINITGLQLSPGRRADVEIPTGWSGRFWARTGCSFDPSGQNGNCATGDCGGRFQCDDIGGQPPASLAEFSLGDGSGRLDFYDVSYVDGFNVPIYIYLLAATSGNCSDVKCTADLNPSCPEELRVTSGGVVVACKSACIAFKDEEYCCTGAYNSPQLCKPTAYSRYFKTGCPSAFSYAFDDGSLFNCMGSYYVIQFC</sequence>
<reference evidence="5 6" key="1">
    <citation type="journal article" date="2013" name="Proc. Natl. Acad. Sci. U.S.A.">
        <title>Fine-scale variation in meiotic recombination in Mimulus inferred from population shotgun sequencing.</title>
        <authorList>
            <person name="Hellsten U."/>
            <person name="Wright K.M."/>
            <person name="Jenkins J."/>
            <person name="Shu S."/>
            <person name="Yuan Y."/>
            <person name="Wessler S.R."/>
            <person name="Schmutz J."/>
            <person name="Willis J.H."/>
            <person name="Rokhsar D.S."/>
        </authorList>
    </citation>
    <scope>NUCLEOTIDE SEQUENCE [LARGE SCALE GENOMIC DNA]</scope>
    <source>
        <strain evidence="6">cv. DUN x IM62</strain>
    </source>
</reference>
<evidence type="ECO:0008006" key="7">
    <source>
        <dbReference type="Google" id="ProtNLM"/>
    </source>
</evidence>
<dbReference type="FunFam" id="2.60.110.10:FF:000002">
    <property type="entry name" value="Thaumatin-like protein 1a"/>
    <property type="match status" value="1"/>
</dbReference>
<feature type="disulfide bond" evidence="3">
    <location>
        <begin position="78"/>
        <end position="89"/>
    </location>
</feature>
<dbReference type="PIRSF" id="PIRSF002703">
    <property type="entry name" value="Thaumatin"/>
    <property type="match status" value="1"/>
</dbReference>
<proteinExistence type="inferred from homology"/>
<dbReference type="PhylomeDB" id="A0A022QIF1"/>
<dbReference type="EMBL" id="KI631699">
    <property type="protein sequence ID" value="EYU26305.1"/>
    <property type="molecule type" value="Genomic_DNA"/>
</dbReference>
<gene>
    <name evidence="5" type="ORF">MIMGU_mgv1a012734mg</name>
</gene>
<feature type="chain" id="PRO_5001504279" description="Thaumatin-like protein" evidence="4">
    <location>
        <begin position="24"/>
        <end position="241"/>
    </location>
</feature>
<dbReference type="PANTHER" id="PTHR31048">
    <property type="entry name" value="OS03G0233200 PROTEIN"/>
    <property type="match status" value="1"/>
</dbReference>
<keyword evidence="6" id="KW-1185">Reference proteome</keyword>
<keyword evidence="4" id="KW-0732">Signal</keyword>
<dbReference type="CDD" id="cd09218">
    <property type="entry name" value="TLP-PA"/>
    <property type="match status" value="1"/>
</dbReference>
<dbReference type="SMART" id="SM00205">
    <property type="entry name" value="THN"/>
    <property type="match status" value="1"/>
</dbReference>
<dbReference type="Pfam" id="PF00314">
    <property type="entry name" value="Thaumatin"/>
    <property type="match status" value="1"/>
</dbReference>
<feature type="disulfide bond" evidence="3">
    <location>
        <begin position="163"/>
        <end position="178"/>
    </location>
</feature>
<accession>A0A022QIF1</accession>
<feature type="disulfide bond" evidence="3">
    <location>
        <begin position="182"/>
        <end position="191"/>
    </location>
</feature>
<keyword evidence="2 3" id="KW-1015">Disulfide bond</keyword>
<evidence type="ECO:0000256" key="3">
    <source>
        <dbReference type="PIRSR" id="PIRSR002703-1"/>
    </source>
</evidence>
<dbReference type="eggNOG" id="ENOG502QVSQ">
    <property type="taxonomic scope" value="Eukaryota"/>
</dbReference>
<comment type="similarity">
    <text evidence="1">Belongs to the thaumatin family.</text>
</comment>
<evidence type="ECO:0000256" key="1">
    <source>
        <dbReference type="ARBA" id="ARBA00010607"/>
    </source>
</evidence>
<evidence type="ECO:0000313" key="5">
    <source>
        <dbReference type="EMBL" id="EYU26305.1"/>
    </source>
</evidence>
<feature type="disulfide bond" evidence="3">
    <location>
        <begin position="94"/>
        <end position="100"/>
    </location>
</feature>
<dbReference type="SUPFAM" id="SSF49870">
    <property type="entry name" value="Osmotin, thaumatin-like protein"/>
    <property type="match status" value="1"/>
</dbReference>
<feature type="disulfide bond" evidence="3">
    <location>
        <begin position="150"/>
        <end position="231"/>
    </location>
</feature>
<feature type="signal peptide" evidence="4">
    <location>
        <begin position="1"/>
        <end position="23"/>
    </location>
</feature>
<dbReference type="InterPro" id="IPR001938">
    <property type="entry name" value="Thaumatin"/>
</dbReference>
<dbReference type="PROSITE" id="PS51367">
    <property type="entry name" value="THAUMATIN_2"/>
    <property type="match status" value="1"/>
</dbReference>
<dbReference type="STRING" id="4155.A0A022QIF1"/>
<dbReference type="PRINTS" id="PR00347">
    <property type="entry name" value="THAUMATIN"/>
</dbReference>
<dbReference type="Gene3D" id="2.60.110.10">
    <property type="entry name" value="Thaumatin"/>
    <property type="match status" value="1"/>
</dbReference>
<feature type="disulfide bond" evidence="3">
    <location>
        <begin position="33"/>
        <end position="241"/>
    </location>
</feature>
<organism evidence="5 6">
    <name type="scientific">Erythranthe guttata</name>
    <name type="common">Yellow monkey flower</name>
    <name type="synonym">Mimulus guttatus</name>
    <dbReference type="NCBI Taxonomy" id="4155"/>
    <lineage>
        <taxon>Eukaryota</taxon>
        <taxon>Viridiplantae</taxon>
        <taxon>Streptophyta</taxon>
        <taxon>Embryophyta</taxon>
        <taxon>Tracheophyta</taxon>
        <taxon>Spermatophyta</taxon>
        <taxon>Magnoliopsida</taxon>
        <taxon>eudicotyledons</taxon>
        <taxon>Gunneridae</taxon>
        <taxon>Pentapetalae</taxon>
        <taxon>asterids</taxon>
        <taxon>lamiids</taxon>
        <taxon>Lamiales</taxon>
        <taxon>Phrymaceae</taxon>
        <taxon>Erythranthe</taxon>
    </lineage>
</organism>
<evidence type="ECO:0000313" key="6">
    <source>
        <dbReference type="Proteomes" id="UP000030748"/>
    </source>
</evidence>
<evidence type="ECO:0000256" key="2">
    <source>
        <dbReference type="ARBA" id="ARBA00023157"/>
    </source>
</evidence>
<protein>
    <recommendedName>
        <fullName evidence="7">Thaumatin-like protein</fullName>
    </recommendedName>
</protein>
<name>A0A022QIF1_ERYGU</name>
<dbReference type="InterPro" id="IPR037176">
    <property type="entry name" value="Osmotin/thaumatin-like_sf"/>
</dbReference>
<feature type="disulfide bond" evidence="3">
    <location>
        <begin position="192"/>
        <end position="202"/>
    </location>
</feature>
<feature type="disulfide bond" evidence="3">
    <location>
        <begin position="155"/>
        <end position="215"/>
    </location>
</feature>
<evidence type="ECO:0000256" key="4">
    <source>
        <dbReference type="SAM" id="SignalP"/>
    </source>
</evidence>